<dbReference type="GO" id="GO:0006412">
    <property type="term" value="P:translation"/>
    <property type="evidence" value="ECO:0007669"/>
    <property type="project" value="UniProtKB-UniRule"/>
</dbReference>
<dbReference type="GO" id="GO:0016740">
    <property type="term" value="F:transferase activity"/>
    <property type="evidence" value="ECO:0007669"/>
    <property type="project" value="UniProtKB-KW"/>
</dbReference>
<dbReference type="Pfam" id="PF02934">
    <property type="entry name" value="GatB_N"/>
    <property type="match status" value="1"/>
</dbReference>
<dbReference type="FunFam" id="1.10.150.380:FF:000001">
    <property type="entry name" value="Aspartyl/glutamyl-tRNA(Asn/Gln) amidotransferase subunit B"/>
    <property type="match status" value="1"/>
</dbReference>
<comment type="catalytic activity">
    <reaction evidence="10 11">
        <text>L-glutamyl-tRNA(Gln) + L-glutamine + ATP + H2O = L-glutaminyl-tRNA(Gln) + L-glutamate + ADP + phosphate + H(+)</text>
        <dbReference type="Rhea" id="RHEA:17521"/>
        <dbReference type="Rhea" id="RHEA-COMP:9681"/>
        <dbReference type="Rhea" id="RHEA-COMP:9684"/>
        <dbReference type="ChEBI" id="CHEBI:15377"/>
        <dbReference type="ChEBI" id="CHEBI:15378"/>
        <dbReference type="ChEBI" id="CHEBI:29985"/>
        <dbReference type="ChEBI" id="CHEBI:30616"/>
        <dbReference type="ChEBI" id="CHEBI:43474"/>
        <dbReference type="ChEBI" id="CHEBI:58359"/>
        <dbReference type="ChEBI" id="CHEBI:78520"/>
        <dbReference type="ChEBI" id="CHEBI:78521"/>
        <dbReference type="ChEBI" id="CHEBI:456216"/>
    </reaction>
</comment>
<dbReference type="Gene3D" id="1.10.10.410">
    <property type="match status" value="1"/>
</dbReference>
<dbReference type="InterPro" id="IPR006075">
    <property type="entry name" value="Asn/Gln-tRNA_Trfase_suB/E_cat"/>
</dbReference>
<evidence type="ECO:0000256" key="3">
    <source>
        <dbReference type="ARBA" id="ARBA00016923"/>
    </source>
</evidence>
<evidence type="ECO:0000256" key="5">
    <source>
        <dbReference type="ARBA" id="ARBA00022741"/>
    </source>
</evidence>
<dbReference type="InterPro" id="IPR004413">
    <property type="entry name" value="GatB"/>
</dbReference>
<dbReference type="InterPro" id="IPR017959">
    <property type="entry name" value="Asn/Gln-tRNA_amidoTrfase_suB/E"/>
</dbReference>
<comment type="function">
    <text evidence="8 11">Allows the formation of correctly charged Asn-tRNA(Asn) or Gln-tRNA(Gln) through the transamidation of misacylated Asp-tRNA(Asn) or Glu-tRNA(Gln) in organisms which lack either or both of asparaginyl-tRNA or glutaminyl-tRNA synthetases. The reaction takes place in the presence of glutamine and ATP through an activated phospho-Asp-tRNA(Asn) or phospho-Glu-tRNA(Gln).</text>
</comment>
<dbReference type="HAMAP" id="MF_00121">
    <property type="entry name" value="GatB"/>
    <property type="match status" value="1"/>
</dbReference>
<dbReference type="NCBIfam" id="NF004012">
    <property type="entry name" value="PRK05477.1-2"/>
    <property type="match status" value="1"/>
</dbReference>
<dbReference type="SUPFAM" id="SSF55931">
    <property type="entry name" value="Glutamine synthetase/guanido kinase"/>
    <property type="match status" value="1"/>
</dbReference>
<evidence type="ECO:0000256" key="11">
    <source>
        <dbReference type="HAMAP-Rule" id="MF_00121"/>
    </source>
</evidence>
<name>A0A2S9GZZ7_9BURK</name>
<comment type="caution">
    <text evidence="13">The sequence shown here is derived from an EMBL/GenBank/DDBJ whole genome shotgun (WGS) entry which is preliminary data.</text>
</comment>
<dbReference type="Proteomes" id="UP000237839">
    <property type="component" value="Unassembled WGS sequence"/>
</dbReference>
<comment type="subunit">
    <text evidence="2 11">Heterotrimer of A, B and C subunits.</text>
</comment>
<keyword evidence="13" id="KW-0808">Transferase</keyword>
<comment type="catalytic activity">
    <reaction evidence="9 11">
        <text>L-aspartyl-tRNA(Asn) + L-glutamine + ATP + H2O = L-asparaginyl-tRNA(Asn) + L-glutamate + ADP + phosphate + 2 H(+)</text>
        <dbReference type="Rhea" id="RHEA:14513"/>
        <dbReference type="Rhea" id="RHEA-COMP:9674"/>
        <dbReference type="Rhea" id="RHEA-COMP:9677"/>
        <dbReference type="ChEBI" id="CHEBI:15377"/>
        <dbReference type="ChEBI" id="CHEBI:15378"/>
        <dbReference type="ChEBI" id="CHEBI:29985"/>
        <dbReference type="ChEBI" id="CHEBI:30616"/>
        <dbReference type="ChEBI" id="CHEBI:43474"/>
        <dbReference type="ChEBI" id="CHEBI:58359"/>
        <dbReference type="ChEBI" id="CHEBI:78515"/>
        <dbReference type="ChEBI" id="CHEBI:78516"/>
        <dbReference type="ChEBI" id="CHEBI:456216"/>
    </reaction>
</comment>
<feature type="domain" description="Asn/Gln amidotransferase" evidence="12">
    <location>
        <begin position="331"/>
        <end position="484"/>
    </location>
</feature>
<keyword evidence="7 11" id="KW-0648">Protein biosynthesis</keyword>
<dbReference type="InterPro" id="IPR018027">
    <property type="entry name" value="Asn/Gln_amidotransferase"/>
</dbReference>
<protein>
    <recommendedName>
        <fullName evidence="3 11">Aspartyl/glutamyl-tRNA(Asn/Gln) amidotransferase subunit B</fullName>
        <shortName evidence="11">Asp/Glu-ADT subunit B</shortName>
        <ecNumber evidence="11">6.3.5.-</ecNumber>
    </recommendedName>
</protein>
<accession>A0A2S9GZZ7</accession>
<comment type="similarity">
    <text evidence="1 11">Belongs to the GatB/GatE family. GatB subfamily.</text>
</comment>
<evidence type="ECO:0000256" key="10">
    <source>
        <dbReference type="ARBA" id="ARBA00047913"/>
    </source>
</evidence>
<dbReference type="InterPro" id="IPR042114">
    <property type="entry name" value="GatB_C_1"/>
</dbReference>
<dbReference type="InterPro" id="IPR023168">
    <property type="entry name" value="GatB_Yqey_C_2"/>
</dbReference>
<evidence type="ECO:0000313" key="13">
    <source>
        <dbReference type="EMBL" id="PRC93273.1"/>
    </source>
</evidence>
<keyword evidence="4 11" id="KW-0436">Ligase</keyword>
<keyword evidence="5 11" id="KW-0547">Nucleotide-binding</keyword>
<dbReference type="NCBIfam" id="TIGR00133">
    <property type="entry name" value="gatB"/>
    <property type="match status" value="1"/>
</dbReference>
<dbReference type="EC" id="6.3.5.-" evidence="11"/>
<dbReference type="OrthoDB" id="9804078at2"/>
<evidence type="ECO:0000256" key="9">
    <source>
        <dbReference type="ARBA" id="ARBA00047380"/>
    </source>
</evidence>
<evidence type="ECO:0000256" key="2">
    <source>
        <dbReference type="ARBA" id="ARBA00011123"/>
    </source>
</evidence>
<evidence type="ECO:0000256" key="7">
    <source>
        <dbReference type="ARBA" id="ARBA00022917"/>
    </source>
</evidence>
<dbReference type="InterPro" id="IPR017958">
    <property type="entry name" value="Gln-tRNA_amidoTrfase_suB_CS"/>
</dbReference>
<dbReference type="InterPro" id="IPR003789">
    <property type="entry name" value="Asn/Gln_tRNA_amidoTrase-B-like"/>
</dbReference>
<proteinExistence type="inferred from homology"/>
<dbReference type="SUPFAM" id="SSF89095">
    <property type="entry name" value="GatB/YqeY motif"/>
    <property type="match status" value="1"/>
</dbReference>
<keyword evidence="14" id="KW-1185">Reference proteome</keyword>
<dbReference type="InterPro" id="IPR014746">
    <property type="entry name" value="Gln_synth/guanido_kin_cat_dom"/>
</dbReference>
<gene>
    <name evidence="11" type="primary">gatB</name>
    <name evidence="13" type="ORF">S2091_2011</name>
</gene>
<dbReference type="GO" id="GO:0070681">
    <property type="term" value="P:glutaminyl-tRNAGln biosynthesis via transamidation"/>
    <property type="evidence" value="ECO:0007669"/>
    <property type="project" value="TreeGrafter"/>
</dbReference>
<dbReference type="GO" id="GO:0050566">
    <property type="term" value="F:asparaginyl-tRNA synthase (glutamine-hydrolyzing) activity"/>
    <property type="evidence" value="ECO:0007669"/>
    <property type="project" value="RHEA"/>
</dbReference>
<dbReference type="AlphaFoldDB" id="A0A2S9GZZ7"/>
<evidence type="ECO:0000256" key="1">
    <source>
        <dbReference type="ARBA" id="ARBA00005306"/>
    </source>
</evidence>
<dbReference type="NCBIfam" id="NF004014">
    <property type="entry name" value="PRK05477.1-4"/>
    <property type="match status" value="1"/>
</dbReference>
<organism evidence="13 14">
    <name type="scientific">Solimicrobium silvestre</name>
    <dbReference type="NCBI Taxonomy" id="2099400"/>
    <lineage>
        <taxon>Bacteria</taxon>
        <taxon>Pseudomonadati</taxon>
        <taxon>Pseudomonadota</taxon>
        <taxon>Betaproteobacteria</taxon>
        <taxon>Burkholderiales</taxon>
        <taxon>Oxalobacteraceae</taxon>
        <taxon>Solimicrobium</taxon>
    </lineage>
</organism>
<evidence type="ECO:0000256" key="4">
    <source>
        <dbReference type="ARBA" id="ARBA00022598"/>
    </source>
</evidence>
<reference evidence="13 14" key="1">
    <citation type="submission" date="2018-02" db="EMBL/GenBank/DDBJ databases">
        <title>Solimicrobium silvestre gen. nov., sp. nov., isolated from alpine forest soil.</title>
        <authorList>
            <person name="Margesin R."/>
            <person name="Albuquerque L."/>
            <person name="Zhang D.-C."/>
            <person name="Froufe H.J.C."/>
            <person name="Severino R."/>
            <person name="Roxo I."/>
            <person name="Egas C."/>
            <person name="Da Costa M.S."/>
        </authorList>
    </citation>
    <scope>NUCLEOTIDE SEQUENCE [LARGE SCALE GENOMIC DNA]</scope>
    <source>
        <strain evidence="13 14">S20-91</strain>
    </source>
</reference>
<dbReference type="GO" id="GO:0050567">
    <property type="term" value="F:glutaminyl-tRNA synthase (glutamine-hydrolyzing) activity"/>
    <property type="evidence" value="ECO:0007669"/>
    <property type="project" value="UniProtKB-UniRule"/>
</dbReference>
<dbReference type="Pfam" id="PF02637">
    <property type="entry name" value="GatB_Yqey"/>
    <property type="match status" value="1"/>
</dbReference>
<dbReference type="PANTHER" id="PTHR11659:SF0">
    <property type="entry name" value="GLUTAMYL-TRNA(GLN) AMIDOTRANSFERASE SUBUNIT B, MITOCHONDRIAL"/>
    <property type="match status" value="1"/>
</dbReference>
<dbReference type="PROSITE" id="PS01234">
    <property type="entry name" value="GATB"/>
    <property type="match status" value="1"/>
</dbReference>
<dbReference type="Gene3D" id="1.10.150.380">
    <property type="entry name" value="GatB domain, N-terminal subdomain"/>
    <property type="match status" value="1"/>
</dbReference>
<evidence type="ECO:0000259" key="12">
    <source>
        <dbReference type="SMART" id="SM00845"/>
    </source>
</evidence>
<evidence type="ECO:0000256" key="6">
    <source>
        <dbReference type="ARBA" id="ARBA00022840"/>
    </source>
</evidence>
<evidence type="ECO:0000256" key="8">
    <source>
        <dbReference type="ARBA" id="ARBA00024799"/>
    </source>
</evidence>
<sequence>MQWEVVIGFETHAQLSTKSKIFSGSTTQFGAEPNTQASPVDLALPGVLPVLNRGAVEKAIQFGLAVNSTIAPMSVFARKNYFYPDLPKGYQISQFELPVVQGGVVSFAMERDGKTEIRSVQLTRAHLEEDAGKSLHEDYQGMSGIDLNRAGTPLLEIVTEPVMRSAAEAVAYAKALHSLVTWLGICDGNMQEGSFRCDANVSVRPVGQVEFGTRCEIKNLNSFRFLEEAINIEVRRQIELIEDGGRVVQETRLYDPDKKQTRSMRSKEDSQDYRYFPDPDLLPLVISQEWINRVKADMPELPAAMRSRFIEQFGLSEYDAMVLTQTKASANYFEAVVTHAGAAQAKPAANWMMGDVASTLNREGMEMTAIPVKAEQLALLLQRIADGTISNKIAKEVFAAMWQAPSADVNLADQVIEAKGLKQISDPGALAKIIDDVLAANQKSVEEFRAGKEQAINSLLGQAMKATKGKGNPTEMKALLLAKLNA</sequence>
<dbReference type="EMBL" id="PUGF01000008">
    <property type="protein sequence ID" value="PRC93273.1"/>
    <property type="molecule type" value="Genomic_DNA"/>
</dbReference>
<dbReference type="SMART" id="SM00845">
    <property type="entry name" value="GatB_Yqey"/>
    <property type="match status" value="1"/>
</dbReference>
<dbReference type="GO" id="GO:0005524">
    <property type="term" value="F:ATP binding"/>
    <property type="evidence" value="ECO:0007669"/>
    <property type="project" value="UniProtKB-KW"/>
</dbReference>
<keyword evidence="6 11" id="KW-0067">ATP-binding</keyword>
<dbReference type="PANTHER" id="PTHR11659">
    <property type="entry name" value="GLUTAMYL-TRNA GLN AMIDOTRANSFERASE SUBUNIT B MITOCHONDRIAL AND PROKARYOTIC PET112-RELATED"/>
    <property type="match status" value="1"/>
</dbReference>
<evidence type="ECO:0000313" key="14">
    <source>
        <dbReference type="Proteomes" id="UP000237839"/>
    </source>
</evidence>
<dbReference type="NCBIfam" id="NF004015">
    <property type="entry name" value="PRK05477.1-5"/>
    <property type="match status" value="1"/>
</dbReference>
<dbReference type="FunFam" id="1.10.10.410:FF:000001">
    <property type="entry name" value="Aspartyl/glutamyl-tRNA(Asn/Gln) amidotransferase subunit B"/>
    <property type="match status" value="1"/>
</dbReference>